<proteinExistence type="inferred from homology"/>
<name>A0A1Q4H6F7_9MYCO</name>
<feature type="transmembrane region" description="Helical" evidence="7">
    <location>
        <begin position="177"/>
        <end position="198"/>
    </location>
</feature>
<evidence type="ECO:0000259" key="8">
    <source>
        <dbReference type="PROSITE" id="PS50928"/>
    </source>
</evidence>
<evidence type="ECO:0000256" key="3">
    <source>
        <dbReference type="ARBA" id="ARBA00022475"/>
    </source>
</evidence>
<feature type="transmembrane region" description="Helical" evidence="7">
    <location>
        <begin position="218"/>
        <end position="239"/>
    </location>
</feature>
<dbReference type="RefSeq" id="WP_073859030.1">
    <property type="nucleotide sequence ID" value="NZ_BAAATC010000008.1"/>
</dbReference>
<dbReference type="GO" id="GO:0055085">
    <property type="term" value="P:transmembrane transport"/>
    <property type="evidence" value="ECO:0007669"/>
    <property type="project" value="InterPro"/>
</dbReference>
<evidence type="ECO:0000256" key="7">
    <source>
        <dbReference type="RuleBase" id="RU363032"/>
    </source>
</evidence>
<dbReference type="STRING" id="1801.BRW64_24305"/>
<dbReference type="InterPro" id="IPR000515">
    <property type="entry name" value="MetI-like"/>
</dbReference>
<evidence type="ECO:0000256" key="2">
    <source>
        <dbReference type="ARBA" id="ARBA00022448"/>
    </source>
</evidence>
<dbReference type="CDD" id="cd06261">
    <property type="entry name" value="TM_PBP2"/>
    <property type="match status" value="1"/>
</dbReference>
<dbReference type="PANTHER" id="PTHR30151">
    <property type="entry name" value="ALKANE SULFONATE ABC TRANSPORTER-RELATED, MEMBRANE SUBUNIT"/>
    <property type="match status" value="1"/>
</dbReference>
<dbReference type="EMBL" id="MIJD01000104">
    <property type="protein sequence ID" value="OPE54163.1"/>
    <property type="molecule type" value="Genomic_DNA"/>
</dbReference>
<feature type="transmembrane region" description="Helical" evidence="7">
    <location>
        <begin position="63"/>
        <end position="82"/>
    </location>
</feature>
<evidence type="ECO:0000256" key="1">
    <source>
        <dbReference type="ARBA" id="ARBA00004651"/>
    </source>
</evidence>
<keyword evidence="4 7" id="KW-0812">Transmembrane</keyword>
<comment type="subcellular location">
    <subcellularLocation>
        <location evidence="1 7">Cell membrane</location>
        <topology evidence="1 7">Multi-pass membrane protein</topology>
    </subcellularLocation>
</comment>
<accession>A0A1Q4H6F7</accession>
<keyword evidence="3" id="KW-1003">Cell membrane</keyword>
<feature type="transmembrane region" description="Helical" evidence="7">
    <location>
        <begin position="122"/>
        <end position="141"/>
    </location>
</feature>
<dbReference type="SUPFAM" id="SSF161098">
    <property type="entry name" value="MetI-like"/>
    <property type="match status" value="1"/>
</dbReference>
<evidence type="ECO:0000256" key="6">
    <source>
        <dbReference type="ARBA" id="ARBA00023136"/>
    </source>
</evidence>
<evidence type="ECO:0000313" key="9">
    <source>
        <dbReference type="EMBL" id="OPE54163.1"/>
    </source>
</evidence>
<evidence type="ECO:0000256" key="5">
    <source>
        <dbReference type="ARBA" id="ARBA00022989"/>
    </source>
</evidence>
<comment type="caution">
    <text evidence="9">The sequence shown here is derived from an EMBL/GenBank/DDBJ whole genome shotgun (WGS) entry which is preliminary data.</text>
</comment>
<keyword evidence="6 7" id="KW-0472">Membrane</keyword>
<comment type="similarity">
    <text evidence="7">Belongs to the binding-protein-dependent transport system permease family.</text>
</comment>
<dbReference type="Pfam" id="PF00528">
    <property type="entry name" value="BPD_transp_1"/>
    <property type="match status" value="1"/>
</dbReference>
<evidence type="ECO:0000313" key="10">
    <source>
        <dbReference type="Proteomes" id="UP000191039"/>
    </source>
</evidence>
<evidence type="ECO:0000256" key="4">
    <source>
        <dbReference type="ARBA" id="ARBA00022692"/>
    </source>
</evidence>
<sequence>MSTMARTGLRLVIPVALVLLWWATSVGSTSPFYPPLPDVFESFGETWIFAQLSADVIPSLRRLLIALVLATATGVAAGVALGRSRRLADALNPLVQFGRSIPGTALVPISVLLFGIGDNAKIVVIGFVCLFPVLLNTVDAVRGVDPQLEDVARSFRLTRTQRLTHILLPSAAPQITAGIRTALGIGFIMMVITELYATANGIGFVTMSARNAFDIPQMWAGTVLLGLLGVTLSALFALAERRVLRWHIGMTERNH</sequence>
<organism evidence="9 10">
    <name type="scientific">Mycolicibacterium diernhoferi</name>
    <dbReference type="NCBI Taxonomy" id="1801"/>
    <lineage>
        <taxon>Bacteria</taxon>
        <taxon>Bacillati</taxon>
        <taxon>Actinomycetota</taxon>
        <taxon>Actinomycetes</taxon>
        <taxon>Mycobacteriales</taxon>
        <taxon>Mycobacteriaceae</taxon>
        <taxon>Mycolicibacterium</taxon>
    </lineage>
</organism>
<reference evidence="9 10" key="1">
    <citation type="submission" date="2016-09" db="EMBL/GenBank/DDBJ databases">
        <title>genome sequences of unsequenced Mycobacteria.</title>
        <authorList>
            <person name="Greninger A.L."/>
            <person name="Jerome K.R."/>
            <person name="Mcnair B."/>
            <person name="Wallis C."/>
            <person name="Fang F."/>
        </authorList>
    </citation>
    <scope>NUCLEOTIDE SEQUENCE [LARGE SCALE GENOMIC DNA]</scope>
    <source>
        <strain evidence="9 10">BM1</strain>
    </source>
</reference>
<dbReference type="PROSITE" id="PS50928">
    <property type="entry name" value="ABC_TM1"/>
    <property type="match status" value="1"/>
</dbReference>
<keyword evidence="2 7" id="KW-0813">Transport</keyword>
<gene>
    <name evidence="9" type="ORF">BV510_11825</name>
</gene>
<dbReference type="Proteomes" id="UP000191039">
    <property type="component" value="Unassembled WGS sequence"/>
</dbReference>
<dbReference type="AlphaFoldDB" id="A0A1Q4H6F7"/>
<protein>
    <submittedName>
        <fullName evidence="9">Nitrate ABC transporter permease</fullName>
    </submittedName>
</protein>
<feature type="transmembrane region" description="Helical" evidence="7">
    <location>
        <begin position="94"/>
        <end position="116"/>
    </location>
</feature>
<feature type="domain" description="ABC transmembrane type-1" evidence="8">
    <location>
        <begin position="56"/>
        <end position="236"/>
    </location>
</feature>
<dbReference type="PANTHER" id="PTHR30151:SF0">
    <property type="entry name" value="ABC TRANSPORTER PERMEASE PROTEIN MJ0413-RELATED"/>
    <property type="match status" value="1"/>
</dbReference>
<keyword evidence="5 7" id="KW-1133">Transmembrane helix</keyword>
<dbReference type="GO" id="GO:0005886">
    <property type="term" value="C:plasma membrane"/>
    <property type="evidence" value="ECO:0007669"/>
    <property type="project" value="UniProtKB-SubCell"/>
</dbReference>
<dbReference type="InterPro" id="IPR035906">
    <property type="entry name" value="MetI-like_sf"/>
</dbReference>
<dbReference type="Gene3D" id="1.10.3720.10">
    <property type="entry name" value="MetI-like"/>
    <property type="match status" value="1"/>
</dbReference>